<accession>A0A1Y5NYN8</accession>
<dbReference type="AlphaFoldDB" id="A0A1Y5NYN8"/>
<keyword evidence="2" id="KW-0808">Transferase</keyword>
<dbReference type="Pfam" id="PF08241">
    <property type="entry name" value="Methyltransf_11"/>
    <property type="match status" value="1"/>
</dbReference>
<evidence type="ECO:0000259" key="1">
    <source>
        <dbReference type="Pfam" id="PF08241"/>
    </source>
</evidence>
<dbReference type="PANTHER" id="PTHR42912:SF93">
    <property type="entry name" value="N6-ADENOSINE-METHYLTRANSFERASE TMT1A"/>
    <property type="match status" value="1"/>
</dbReference>
<gene>
    <name evidence="2" type="ORF">MIPYR_20061</name>
</gene>
<dbReference type="EMBL" id="FLQR01000006">
    <property type="protein sequence ID" value="SBS71533.1"/>
    <property type="molecule type" value="Genomic_DNA"/>
</dbReference>
<dbReference type="RefSeq" id="WP_295574495.1">
    <property type="nucleotide sequence ID" value="NZ_FLQR01000006.1"/>
</dbReference>
<name>A0A1Y5NYN8_9MICO</name>
<keyword evidence="2" id="KW-0489">Methyltransferase</keyword>
<dbReference type="Gene3D" id="3.40.50.150">
    <property type="entry name" value="Vaccinia Virus protein VP39"/>
    <property type="match status" value="1"/>
</dbReference>
<dbReference type="InterPro" id="IPR050508">
    <property type="entry name" value="Methyltransf_Superfamily"/>
</dbReference>
<feature type="domain" description="Methyltransferase type 11" evidence="1">
    <location>
        <begin position="39"/>
        <end position="131"/>
    </location>
</feature>
<reference evidence="2" key="1">
    <citation type="submission" date="2016-03" db="EMBL/GenBank/DDBJ databases">
        <authorList>
            <person name="Ploux O."/>
        </authorList>
    </citation>
    <scope>NUCLEOTIDE SEQUENCE</scope>
    <source>
        <strain evidence="2">UC1</strain>
    </source>
</reference>
<evidence type="ECO:0000313" key="2">
    <source>
        <dbReference type="EMBL" id="SBS71533.1"/>
    </source>
</evidence>
<dbReference type="InterPro" id="IPR029063">
    <property type="entry name" value="SAM-dependent_MTases_sf"/>
</dbReference>
<dbReference type="InterPro" id="IPR013216">
    <property type="entry name" value="Methyltransf_11"/>
</dbReference>
<dbReference type="GO" id="GO:0008757">
    <property type="term" value="F:S-adenosylmethionine-dependent methyltransferase activity"/>
    <property type="evidence" value="ECO:0007669"/>
    <property type="project" value="InterPro"/>
</dbReference>
<dbReference type="CDD" id="cd02440">
    <property type="entry name" value="AdoMet_MTases"/>
    <property type="match status" value="1"/>
</dbReference>
<organism evidence="2">
    <name type="scientific">uncultured Microbacterium sp</name>
    <dbReference type="NCBI Taxonomy" id="191216"/>
    <lineage>
        <taxon>Bacteria</taxon>
        <taxon>Bacillati</taxon>
        <taxon>Actinomycetota</taxon>
        <taxon>Actinomycetes</taxon>
        <taxon>Micrococcales</taxon>
        <taxon>Microbacteriaceae</taxon>
        <taxon>Microbacterium</taxon>
        <taxon>environmental samples</taxon>
    </lineage>
</organism>
<sequence length="253" mass="26669">MSFGDVAAGDYDRFMGRFSAPLGALFADVAGIAPPARALDVGCGTGALTRVLADRLGPAAVAAVDPAEGFVATVRDRLPGVDARVAWAEELPFADGAFDATVSELVVHFLADPDAAFAEMVRVTRSGGVVAACVWDFDGDRAPHSPFLRAVRESVDRAPSPRRPGTFRGDLAARLTAAGCRDVRETELTVTEGADDFDAWWELHALGIGSTGRMLDGLDDATIERVRMRAWELVGSGPIRTTATAWAARGTAP</sequence>
<protein>
    <submittedName>
        <fullName evidence="2">Methyltransferase type 11</fullName>
    </submittedName>
</protein>
<dbReference type="GO" id="GO:0032259">
    <property type="term" value="P:methylation"/>
    <property type="evidence" value="ECO:0007669"/>
    <property type="project" value="UniProtKB-KW"/>
</dbReference>
<proteinExistence type="predicted"/>
<dbReference type="SUPFAM" id="SSF53335">
    <property type="entry name" value="S-adenosyl-L-methionine-dependent methyltransferases"/>
    <property type="match status" value="1"/>
</dbReference>
<dbReference type="PANTHER" id="PTHR42912">
    <property type="entry name" value="METHYLTRANSFERASE"/>
    <property type="match status" value="1"/>
</dbReference>